<evidence type="ECO:0000256" key="9">
    <source>
        <dbReference type="HAMAP-Rule" id="MF_00422"/>
    </source>
</evidence>
<keyword evidence="4 9" id="KW-0812">Transmembrane</keyword>
<evidence type="ECO:0000256" key="1">
    <source>
        <dbReference type="ARBA" id="ARBA00004370"/>
    </source>
</evidence>
<dbReference type="GO" id="GO:0009306">
    <property type="term" value="P:protein secretion"/>
    <property type="evidence" value="ECO:0007669"/>
    <property type="project" value="UniProtKB-UniRule"/>
</dbReference>
<evidence type="ECO:0000256" key="7">
    <source>
        <dbReference type="ARBA" id="ARBA00023010"/>
    </source>
</evidence>
<keyword evidence="9" id="KW-0997">Cell inner membrane</keyword>
<dbReference type="GO" id="GO:0065002">
    <property type="term" value="P:intracellular protein transmembrane transport"/>
    <property type="evidence" value="ECO:0007669"/>
    <property type="project" value="UniProtKB-UniRule"/>
</dbReference>
<dbReference type="GO" id="GO:0006605">
    <property type="term" value="P:protein targeting"/>
    <property type="evidence" value="ECO:0007669"/>
    <property type="project" value="UniProtKB-UniRule"/>
</dbReference>
<dbReference type="NCBIfam" id="TIGR00964">
    <property type="entry name" value="secE_bact"/>
    <property type="match status" value="1"/>
</dbReference>
<dbReference type="HOGENOM" id="CLU_113663_4_0_5"/>
<evidence type="ECO:0000256" key="10">
    <source>
        <dbReference type="SAM" id="MobiDB-lite"/>
    </source>
</evidence>
<dbReference type="GO" id="GO:0008320">
    <property type="term" value="F:protein transmembrane transporter activity"/>
    <property type="evidence" value="ECO:0007669"/>
    <property type="project" value="UniProtKB-UniRule"/>
</dbReference>
<dbReference type="PANTHER" id="PTHR33910:SF1">
    <property type="entry name" value="PROTEIN TRANSLOCASE SUBUNIT SECE"/>
    <property type="match status" value="1"/>
</dbReference>
<evidence type="ECO:0000256" key="6">
    <source>
        <dbReference type="ARBA" id="ARBA00022989"/>
    </source>
</evidence>
<protein>
    <recommendedName>
        <fullName evidence="9">Protein translocase subunit SecE</fullName>
    </recommendedName>
</protein>
<name>A0A0H3CEJ9_CAUVN</name>
<comment type="similarity">
    <text evidence="9">Belongs to the SecE/SEC61-gamma family.</text>
</comment>
<keyword evidence="2 9" id="KW-0813">Transport</keyword>
<evidence type="ECO:0000256" key="2">
    <source>
        <dbReference type="ARBA" id="ARBA00022448"/>
    </source>
</evidence>
<dbReference type="PANTHER" id="PTHR33910">
    <property type="entry name" value="PROTEIN TRANSLOCASE SUBUNIT SECE"/>
    <property type="match status" value="1"/>
</dbReference>
<gene>
    <name evidence="9" type="primary">secE</name>
    <name evidence="11" type="ordered locus">CCNA_03311</name>
</gene>
<evidence type="ECO:0000256" key="5">
    <source>
        <dbReference type="ARBA" id="ARBA00022927"/>
    </source>
</evidence>
<dbReference type="GeneID" id="7330333"/>
<organism evidence="11 12">
    <name type="scientific">Caulobacter vibrioides (strain NA1000 / CB15N)</name>
    <name type="common">Caulobacter crescentus</name>
    <dbReference type="NCBI Taxonomy" id="565050"/>
    <lineage>
        <taxon>Bacteria</taxon>
        <taxon>Pseudomonadati</taxon>
        <taxon>Pseudomonadota</taxon>
        <taxon>Alphaproteobacteria</taxon>
        <taxon>Caulobacterales</taxon>
        <taxon>Caulobacteraceae</taxon>
        <taxon>Caulobacter</taxon>
    </lineage>
</organism>
<dbReference type="Pfam" id="PF00584">
    <property type="entry name" value="SecE"/>
    <property type="match status" value="1"/>
</dbReference>
<feature type="transmembrane region" description="Helical" evidence="9">
    <location>
        <begin position="67"/>
        <end position="87"/>
    </location>
</feature>
<dbReference type="GO" id="GO:0005886">
    <property type="term" value="C:plasma membrane"/>
    <property type="evidence" value="ECO:0007669"/>
    <property type="project" value="UniProtKB-SubCell"/>
</dbReference>
<dbReference type="InterPro" id="IPR005807">
    <property type="entry name" value="SecE_bac"/>
</dbReference>
<dbReference type="KEGG" id="ccs:CCNA_03311"/>
<sequence>MARKPGSSPSAMKNRAAKTAAAMAPAGAGATAAAAPAPKKRTNPLQFFREVRAEARKITWTTRKETWITSVMVFIMVVLASLFFTAVDGGIGFAINQLLKLATAG</sequence>
<dbReference type="Gene3D" id="1.20.5.1030">
    <property type="entry name" value="Preprotein translocase secy subunit"/>
    <property type="match status" value="1"/>
</dbReference>
<dbReference type="AlphaFoldDB" id="A0A0H3CEJ9"/>
<comment type="subunit">
    <text evidence="9">Component of the Sec protein translocase complex. Heterotrimer consisting of SecY, SecE and SecG subunits. The heterotrimers can form oligomers, although 1 heterotrimer is thought to be able to translocate proteins. Interacts with the ribosome. Interacts with SecDF, and other proteins may be involved. Interacts with SecA.</text>
</comment>
<evidence type="ECO:0000313" key="11">
    <source>
        <dbReference type="EMBL" id="ACL96775.1"/>
    </source>
</evidence>
<feature type="compositionally biased region" description="Low complexity" evidence="10">
    <location>
        <begin position="11"/>
        <end position="23"/>
    </location>
</feature>
<reference evidence="11 12" key="1">
    <citation type="journal article" date="2010" name="J. Bacteriol.">
        <title>The genetic basis of laboratory adaptation in Caulobacter crescentus.</title>
        <authorList>
            <person name="Marks M.E."/>
            <person name="Castro-Rojas C.M."/>
            <person name="Teiling C."/>
            <person name="Du L."/>
            <person name="Kapatral V."/>
            <person name="Walunas T.L."/>
            <person name="Crosson S."/>
        </authorList>
    </citation>
    <scope>NUCLEOTIDE SEQUENCE [LARGE SCALE GENOMIC DNA]</scope>
    <source>
        <strain evidence="12">NA1000 / CB15N</strain>
    </source>
</reference>
<dbReference type="RefSeq" id="YP_002518683.1">
    <property type="nucleotide sequence ID" value="NC_011916.1"/>
</dbReference>
<accession>A0A0H3CEJ9</accession>
<keyword evidence="6 9" id="KW-1133">Transmembrane helix</keyword>
<evidence type="ECO:0000256" key="8">
    <source>
        <dbReference type="ARBA" id="ARBA00023136"/>
    </source>
</evidence>
<keyword evidence="3 9" id="KW-1003">Cell membrane</keyword>
<keyword evidence="7 9" id="KW-0811">Translocation</keyword>
<dbReference type="RefSeq" id="WP_012640697.1">
    <property type="nucleotide sequence ID" value="NC_011916.1"/>
</dbReference>
<dbReference type="GO" id="GO:0043952">
    <property type="term" value="P:protein transport by the Sec complex"/>
    <property type="evidence" value="ECO:0007669"/>
    <property type="project" value="UniProtKB-UniRule"/>
</dbReference>
<evidence type="ECO:0000313" key="12">
    <source>
        <dbReference type="Proteomes" id="UP000001364"/>
    </source>
</evidence>
<keyword evidence="12" id="KW-1185">Reference proteome</keyword>
<dbReference type="OrthoDB" id="9812738at2"/>
<keyword evidence="5 9" id="KW-0653">Protein transport</keyword>
<comment type="function">
    <text evidence="9">Essential subunit of the Sec protein translocation channel SecYEG. Clamps together the 2 halves of SecY. May contact the channel plug during translocation.</text>
</comment>
<dbReference type="PhylomeDB" id="A0A0H3CEJ9"/>
<proteinExistence type="inferred from homology"/>
<keyword evidence="8 9" id="KW-0472">Membrane</keyword>
<dbReference type="InterPro" id="IPR038379">
    <property type="entry name" value="SecE_sf"/>
</dbReference>
<dbReference type="InterPro" id="IPR001901">
    <property type="entry name" value="Translocase_SecE/Sec61-g"/>
</dbReference>
<dbReference type="Proteomes" id="UP000001364">
    <property type="component" value="Chromosome"/>
</dbReference>
<evidence type="ECO:0000256" key="3">
    <source>
        <dbReference type="ARBA" id="ARBA00022475"/>
    </source>
</evidence>
<comment type="subcellular location">
    <subcellularLocation>
        <location evidence="9">Cell inner membrane</location>
        <topology evidence="9">Single-pass membrane protein</topology>
    </subcellularLocation>
    <subcellularLocation>
        <location evidence="1">Membrane</location>
    </subcellularLocation>
</comment>
<feature type="region of interest" description="Disordered" evidence="10">
    <location>
        <begin position="1"/>
        <end position="23"/>
    </location>
</feature>
<dbReference type="EMBL" id="CP001340">
    <property type="protein sequence ID" value="ACL96775.1"/>
    <property type="molecule type" value="Genomic_DNA"/>
</dbReference>
<evidence type="ECO:0000256" key="4">
    <source>
        <dbReference type="ARBA" id="ARBA00022692"/>
    </source>
</evidence>
<dbReference type="PATRIC" id="fig|565050.3.peg.3229"/>
<dbReference type="HAMAP" id="MF_00422">
    <property type="entry name" value="SecE"/>
    <property type="match status" value="1"/>
</dbReference>